<evidence type="ECO:0000313" key="2">
    <source>
        <dbReference type="EMBL" id="RAV10817.1"/>
    </source>
</evidence>
<dbReference type="Proteomes" id="UP000250369">
    <property type="component" value="Unassembled WGS sequence"/>
</dbReference>
<dbReference type="EMBL" id="QMFB01000041">
    <property type="protein sequence ID" value="RAV10817.1"/>
    <property type="molecule type" value="Genomic_DNA"/>
</dbReference>
<keyword evidence="2" id="KW-0223">Dioxygenase</keyword>
<evidence type="ECO:0000313" key="3">
    <source>
        <dbReference type="Proteomes" id="UP000250369"/>
    </source>
</evidence>
<reference evidence="2 3" key="1">
    <citation type="journal article" date="2009" name="Int. J. Syst. Evol. Microbiol.">
        <title>Paenibacillus contaminans sp. nov., isolated from a contaminated laboratory plate.</title>
        <authorList>
            <person name="Chou J.H."/>
            <person name="Lee J.H."/>
            <person name="Lin M.C."/>
            <person name="Chang P.S."/>
            <person name="Arun A.B."/>
            <person name="Young C.C."/>
            <person name="Chen W.M."/>
        </authorList>
    </citation>
    <scope>NUCLEOTIDE SEQUENCE [LARGE SCALE GENOMIC DNA]</scope>
    <source>
        <strain evidence="2 3">CKOBP-6</strain>
    </source>
</reference>
<comment type="caution">
    <text evidence="2">The sequence shown here is derived from an EMBL/GenBank/DDBJ whole genome shotgun (WGS) entry which is preliminary data.</text>
</comment>
<dbReference type="RefSeq" id="WP_113036135.1">
    <property type="nucleotide sequence ID" value="NZ_QMFB01000041.1"/>
</dbReference>
<dbReference type="Gene3D" id="3.10.180.10">
    <property type="entry name" value="2,3-Dihydroxybiphenyl 1,2-Dioxygenase, domain 1"/>
    <property type="match status" value="1"/>
</dbReference>
<dbReference type="SUPFAM" id="SSF54593">
    <property type="entry name" value="Glyoxalase/Bleomycin resistance protein/Dihydroxybiphenyl dioxygenase"/>
    <property type="match status" value="1"/>
</dbReference>
<dbReference type="Pfam" id="PF12681">
    <property type="entry name" value="Glyoxalase_2"/>
    <property type="match status" value="1"/>
</dbReference>
<protein>
    <submittedName>
        <fullName evidence="2">Glyoxalase/bleomycin resistance/dioxygenase family protein</fullName>
    </submittedName>
</protein>
<dbReference type="InterPro" id="IPR037523">
    <property type="entry name" value="VOC_core"/>
</dbReference>
<organism evidence="2 3">
    <name type="scientific">Paenibacillus contaminans</name>
    <dbReference type="NCBI Taxonomy" id="450362"/>
    <lineage>
        <taxon>Bacteria</taxon>
        <taxon>Bacillati</taxon>
        <taxon>Bacillota</taxon>
        <taxon>Bacilli</taxon>
        <taxon>Bacillales</taxon>
        <taxon>Paenibacillaceae</taxon>
        <taxon>Paenibacillus</taxon>
    </lineage>
</organism>
<feature type="domain" description="VOC" evidence="1">
    <location>
        <begin position="2"/>
        <end position="118"/>
    </location>
</feature>
<dbReference type="InterPro" id="IPR029068">
    <property type="entry name" value="Glyas_Bleomycin-R_OHBP_Dase"/>
</dbReference>
<dbReference type="OrthoDB" id="9796521at2"/>
<gene>
    <name evidence="2" type="ORF">DQG23_37350</name>
</gene>
<dbReference type="GO" id="GO:0051213">
    <property type="term" value="F:dioxygenase activity"/>
    <property type="evidence" value="ECO:0007669"/>
    <property type="project" value="UniProtKB-KW"/>
</dbReference>
<dbReference type="PROSITE" id="PS51819">
    <property type="entry name" value="VOC"/>
    <property type="match status" value="1"/>
</dbReference>
<keyword evidence="3" id="KW-1185">Reference proteome</keyword>
<proteinExistence type="predicted"/>
<dbReference type="AlphaFoldDB" id="A0A329M1M2"/>
<keyword evidence="2" id="KW-0560">Oxidoreductase</keyword>
<sequence>MKFHEFGFILFVERYEECVIFYRDILQLKVRNVKDTLVCFDLPHGYLMVEQGGTGGNQEKTREQNPTVLRFDVDSLLPVVKQLEDRGVRFTKKNLKFSWGTISVFHDPDGNRIELGEINNTSGSYVNCHR</sequence>
<dbReference type="InterPro" id="IPR025870">
    <property type="entry name" value="Glyoxalase-like_dom"/>
</dbReference>
<accession>A0A329M1M2</accession>
<name>A0A329M1M2_9BACL</name>
<evidence type="ECO:0000259" key="1">
    <source>
        <dbReference type="PROSITE" id="PS51819"/>
    </source>
</evidence>